<protein>
    <submittedName>
        <fullName evidence="1">Uncharacterized protein</fullName>
    </submittedName>
</protein>
<evidence type="ECO:0000313" key="1">
    <source>
        <dbReference type="EMBL" id="MPD00354.1"/>
    </source>
</evidence>
<evidence type="ECO:0000313" key="2">
    <source>
        <dbReference type="Proteomes" id="UP000324222"/>
    </source>
</evidence>
<accession>A0A5B7K157</accession>
<keyword evidence="2" id="KW-1185">Reference proteome</keyword>
<dbReference type="Proteomes" id="UP000324222">
    <property type="component" value="Unassembled WGS sequence"/>
</dbReference>
<reference evidence="1 2" key="1">
    <citation type="submission" date="2019-05" db="EMBL/GenBank/DDBJ databases">
        <title>Another draft genome of Portunus trituberculatus and its Hox gene families provides insights of decapod evolution.</title>
        <authorList>
            <person name="Jeong J.-H."/>
            <person name="Song I."/>
            <person name="Kim S."/>
            <person name="Choi T."/>
            <person name="Kim D."/>
            <person name="Ryu S."/>
            <person name="Kim W."/>
        </authorList>
    </citation>
    <scope>NUCLEOTIDE SEQUENCE [LARGE SCALE GENOMIC DNA]</scope>
    <source>
        <tissue evidence="1">Muscle</tissue>
    </source>
</reference>
<dbReference type="EMBL" id="VSRR010122536">
    <property type="protein sequence ID" value="MPD00354.1"/>
    <property type="molecule type" value="Genomic_DNA"/>
</dbReference>
<organism evidence="1 2">
    <name type="scientific">Portunus trituberculatus</name>
    <name type="common">Swimming crab</name>
    <name type="synonym">Neptunus trituberculatus</name>
    <dbReference type="NCBI Taxonomy" id="210409"/>
    <lineage>
        <taxon>Eukaryota</taxon>
        <taxon>Metazoa</taxon>
        <taxon>Ecdysozoa</taxon>
        <taxon>Arthropoda</taxon>
        <taxon>Crustacea</taxon>
        <taxon>Multicrustacea</taxon>
        <taxon>Malacostraca</taxon>
        <taxon>Eumalacostraca</taxon>
        <taxon>Eucarida</taxon>
        <taxon>Decapoda</taxon>
        <taxon>Pleocyemata</taxon>
        <taxon>Brachyura</taxon>
        <taxon>Eubrachyura</taxon>
        <taxon>Portunoidea</taxon>
        <taxon>Portunidae</taxon>
        <taxon>Portuninae</taxon>
        <taxon>Portunus</taxon>
    </lineage>
</organism>
<gene>
    <name evidence="1" type="ORF">E2C01_095820</name>
</gene>
<comment type="caution">
    <text evidence="1">The sequence shown here is derived from an EMBL/GenBank/DDBJ whole genome shotgun (WGS) entry which is preliminary data.</text>
</comment>
<name>A0A5B7K157_PORTR</name>
<dbReference type="AlphaFoldDB" id="A0A5B7K157"/>
<sequence length="29" mass="3188">MLLLPVSVAVSSWHSFLWQAPPSSSCFLP</sequence>
<proteinExistence type="predicted"/>